<accession>A0A0C2DBS9</accession>
<evidence type="ECO:0000313" key="2">
    <source>
        <dbReference type="Proteomes" id="UP000031599"/>
    </source>
</evidence>
<name>A0A0C2DBS9_9BACT</name>
<dbReference type="AlphaFoldDB" id="A0A0C2DBS9"/>
<organism evidence="1 2">
    <name type="scientific">Enhygromyxa salina</name>
    <dbReference type="NCBI Taxonomy" id="215803"/>
    <lineage>
        <taxon>Bacteria</taxon>
        <taxon>Pseudomonadati</taxon>
        <taxon>Myxococcota</taxon>
        <taxon>Polyangia</taxon>
        <taxon>Nannocystales</taxon>
        <taxon>Nannocystaceae</taxon>
        <taxon>Enhygromyxa</taxon>
    </lineage>
</organism>
<comment type="caution">
    <text evidence="1">The sequence shown here is derived from an EMBL/GenBank/DDBJ whole genome shotgun (WGS) entry which is preliminary data.</text>
</comment>
<evidence type="ECO:0000313" key="1">
    <source>
        <dbReference type="EMBL" id="KIG18900.1"/>
    </source>
</evidence>
<dbReference type="Proteomes" id="UP000031599">
    <property type="component" value="Unassembled WGS sequence"/>
</dbReference>
<protein>
    <submittedName>
        <fullName evidence="1">Uncharacterized protein</fullName>
    </submittedName>
</protein>
<dbReference type="EMBL" id="JMCC02000008">
    <property type="protein sequence ID" value="KIG18900.1"/>
    <property type="molecule type" value="Genomic_DNA"/>
</dbReference>
<reference evidence="1 2" key="1">
    <citation type="submission" date="2014-12" db="EMBL/GenBank/DDBJ databases">
        <title>Genome assembly of Enhygromyxa salina DSM 15201.</title>
        <authorList>
            <person name="Sharma G."/>
            <person name="Subramanian S."/>
        </authorList>
    </citation>
    <scope>NUCLEOTIDE SEQUENCE [LARGE SCALE GENOMIC DNA]</scope>
    <source>
        <strain evidence="1 2">DSM 15201</strain>
    </source>
</reference>
<gene>
    <name evidence="1" type="ORF">DB30_07236</name>
</gene>
<sequence length="309" mass="33991">MVTDLEELLATTIPNPIDVYLWDNSQPFAESEWCPEGIDLGCYRRGAVYADSLSIEHELVHAVVDTFADPKPFWSEGAAEALKGDRTILGNTAPVDNLDLDPPWLRYSTAGHFSRWLLETHGLELYRELLRARGSSREAFEQTYDMTIEEAQALYFAEAPHAYGAFNTCDHPDLPQTGDLQWSETIEIDCAAPDVWGTSRGIGAFRVLTITERGFYELTTTEQEGGIAPCFDEDLETPVLVGDPAYGDVPPASGGFLLVFTGDRGKSVLDLVPGRYELFVGHGGHEIQTAELTVRAAPGPIPQTPEPTE</sequence>
<proteinExistence type="predicted"/>